<comment type="caution">
    <text evidence="6">The sequence shown here is derived from an EMBL/GenBank/DDBJ whole genome shotgun (WGS) entry which is preliminary data.</text>
</comment>
<feature type="compositionally biased region" description="Basic and acidic residues" evidence="3">
    <location>
        <begin position="84"/>
        <end position="94"/>
    </location>
</feature>
<feature type="transmembrane region" description="Helical" evidence="4">
    <location>
        <begin position="317"/>
        <end position="336"/>
    </location>
</feature>
<name>A0A8H6FRL0_9LECA</name>
<organism evidence="6 7">
    <name type="scientific">Letharia columbiana</name>
    <dbReference type="NCBI Taxonomy" id="112416"/>
    <lineage>
        <taxon>Eukaryota</taxon>
        <taxon>Fungi</taxon>
        <taxon>Dikarya</taxon>
        <taxon>Ascomycota</taxon>
        <taxon>Pezizomycotina</taxon>
        <taxon>Lecanoromycetes</taxon>
        <taxon>OSLEUM clade</taxon>
        <taxon>Lecanoromycetidae</taxon>
        <taxon>Lecanorales</taxon>
        <taxon>Lecanorineae</taxon>
        <taxon>Parmeliaceae</taxon>
        <taxon>Letharia</taxon>
    </lineage>
</organism>
<comment type="similarity">
    <text evidence="1">Belongs to the glycosyltransferase 90 family.</text>
</comment>
<proteinExistence type="inferred from homology"/>
<dbReference type="InterPro" id="IPR006598">
    <property type="entry name" value="CAP10"/>
</dbReference>
<dbReference type="OrthoDB" id="541052at2759"/>
<feature type="transmembrane region" description="Helical" evidence="4">
    <location>
        <begin position="216"/>
        <end position="238"/>
    </location>
</feature>
<dbReference type="GeneID" id="59290023"/>
<evidence type="ECO:0000259" key="5">
    <source>
        <dbReference type="SMART" id="SM00672"/>
    </source>
</evidence>
<dbReference type="EMBL" id="JACCJC010000038">
    <property type="protein sequence ID" value="KAF6233435.1"/>
    <property type="molecule type" value="Genomic_DNA"/>
</dbReference>
<evidence type="ECO:0000256" key="2">
    <source>
        <dbReference type="ARBA" id="ARBA00022679"/>
    </source>
</evidence>
<keyword evidence="7" id="KW-1185">Reference proteome</keyword>
<feature type="transmembrane region" description="Helical" evidence="4">
    <location>
        <begin position="348"/>
        <end position="366"/>
    </location>
</feature>
<feature type="transmembrane region" description="Helical" evidence="4">
    <location>
        <begin position="387"/>
        <end position="406"/>
    </location>
</feature>
<feature type="transmembrane region" description="Helical" evidence="4">
    <location>
        <begin position="177"/>
        <end position="196"/>
    </location>
</feature>
<dbReference type="AlphaFoldDB" id="A0A8H6FRL0"/>
<dbReference type="InterPro" id="IPR051091">
    <property type="entry name" value="O-Glucosyltr/Glycosyltrsf_90"/>
</dbReference>
<evidence type="ECO:0000256" key="1">
    <source>
        <dbReference type="ARBA" id="ARBA00010118"/>
    </source>
</evidence>
<sequence length="980" mass="108127">MLSKASALSHGAVLLSTIITSVTYEQSSLLARPVQSSIVLLSILGVSFFLLRNQIAYFISFSSSSASGTKTFDLPLQESPVSNGRKDSRKDSNESRSGQFSATQPRSRRIVVISTAIAISLRVLLSGLIFDNAQCSMNSVEGYLPLLLAIYDYWYIQRRRPEFDHASRANGRTLRKLWPAAFLTAAYTVRASVMGAPKSTYICPLSSSANTGIPAMQVLSILLDCYVLVAISGVASTAKVDASPTSENPSVVVGSIFLLSSVVLLIGGIFALGINQVYWVELFGVDFSYTGSLAWQAALSSLTVVAALHISMTHGLLHLTTFILCICIYCTGLAFASTNRNVLPPTGMMPLIAFLGLFLLGAVLYVHAEAVPGTGRGQPSQRLSRRMPLSISSILVLLVLFLGWSYDLQTQELVAHPIDWLISKAEKQSNDWANQASVSMNLAECVQEYQRRYQRHPPPGFDAWHRYATARNSVVIDDYDTMMEDLLPFWGISPAEIRLRTQQVISDPWNEVSEIIIRNGHAGLGPDFLPTHRWMLDGVINLVKDFSSYLPDMVVTFNLNDEPRVAVPYKEMQKLRGLAIGSPKHLRKTVQHSWSADRVATWHIPEDLGSTRPFEDRSRTNAFSTSTAACPPSSPAQRATTWDSRNLCTSCAAPHSHGVFLSNWTLSASPCHQPDLRNLHGFYLSPAAFKPSHRLLPIFSQSKVHGYADILYPSPWNYIDKIDYSASDEHPDPPFPEKENTLFWRGATSEGVSRHGTWKGMTRQRLVHLANNLTAVPTIRSPTLPVLLPNAQGKYTYQTLAHSNPIAALNLSLDISIVDGIARAWDNDGAAQDAEFGFAPPTDFQDHWRYRYLMDVDGAGFSGRFLPFLQSGSLPFRAAIFRSWWDGRLTAWKHFVPVDVRLHGLLSTLAFFAGTAGGAAGAGGGMTEGNVKAGAMIAEAGREWAGKVLRKVDMEIYMFRLLLEWGRLTDDRRDEIGFVV</sequence>
<dbReference type="Proteomes" id="UP000578531">
    <property type="component" value="Unassembled WGS sequence"/>
</dbReference>
<feature type="domain" description="Glycosyl transferase CAP10" evidence="5">
    <location>
        <begin position="672"/>
        <end position="972"/>
    </location>
</feature>
<dbReference type="PANTHER" id="PTHR12203:SF35">
    <property type="entry name" value="PROTEIN O-GLUCOSYLTRANSFERASE 1"/>
    <property type="match status" value="1"/>
</dbReference>
<dbReference type="RefSeq" id="XP_037162853.1">
    <property type="nucleotide sequence ID" value="XM_037310267.1"/>
</dbReference>
<dbReference type="SMART" id="SM00672">
    <property type="entry name" value="CAP10"/>
    <property type="match status" value="1"/>
</dbReference>
<keyword evidence="2" id="KW-0808">Transferase</keyword>
<evidence type="ECO:0000313" key="6">
    <source>
        <dbReference type="EMBL" id="KAF6233435.1"/>
    </source>
</evidence>
<reference evidence="6 7" key="1">
    <citation type="journal article" date="2020" name="Genomics">
        <title>Complete, high-quality genomes from long-read metagenomic sequencing of two wolf lichen thalli reveals enigmatic genome architecture.</title>
        <authorList>
            <person name="McKenzie S.K."/>
            <person name="Walston R.F."/>
            <person name="Allen J.L."/>
        </authorList>
    </citation>
    <scope>NUCLEOTIDE SEQUENCE [LARGE SCALE GENOMIC DNA]</scope>
    <source>
        <strain evidence="6">WasteWater2</strain>
    </source>
</reference>
<protein>
    <recommendedName>
        <fullName evidence="5">Glycosyl transferase CAP10 domain-containing protein</fullName>
    </recommendedName>
</protein>
<evidence type="ECO:0000313" key="7">
    <source>
        <dbReference type="Proteomes" id="UP000578531"/>
    </source>
</evidence>
<feature type="transmembrane region" description="Helical" evidence="4">
    <location>
        <begin position="110"/>
        <end position="130"/>
    </location>
</feature>
<evidence type="ECO:0000256" key="4">
    <source>
        <dbReference type="SAM" id="Phobius"/>
    </source>
</evidence>
<keyword evidence="4" id="KW-0812">Transmembrane</keyword>
<feature type="transmembrane region" description="Helical" evidence="4">
    <location>
        <begin position="293"/>
        <end position="310"/>
    </location>
</feature>
<feature type="region of interest" description="Disordered" evidence="3">
    <location>
        <begin position="74"/>
        <end position="102"/>
    </location>
</feature>
<evidence type="ECO:0000256" key="3">
    <source>
        <dbReference type="SAM" id="MobiDB-lite"/>
    </source>
</evidence>
<feature type="transmembrane region" description="Helical" evidence="4">
    <location>
        <begin position="30"/>
        <end position="51"/>
    </location>
</feature>
<gene>
    <name evidence="6" type="ORF">HO173_008367</name>
</gene>
<keyword evidence="4" id="KW-0472">Membrane</keyword>
<dbReference type="PANTHER" id="PTHR12203">
    <property type="entry name" value="KDEL LYS-ASP-GLU-LEU CONTAINING - RELATED"/>
    <property type="match status" value="1"/>
</dbReference>
<accession>A0A8H6FRL0</accession>
<keyword evidence="4" id="KW-1133">Transmembrane helix</keyword>
<feature type="transmembrane region" description="Helical" evidence="4">
    <location>
        <begin position="136"/>
        <end position="156"/>
    </location>
</feature>
<dbReference type="GO" id="GO:0016740">
    <property type="term" value="F:transferase activity"/>
    <property type="evidence" value="ECO:0007669"/>
    <property type="project" value="UniProtKB-KW"/>
</dbReference>
<feature type="transmembrane region" description="Helical" evidence="4">
    <location>
        <begin position="250"/>
        <end position="273"/>
    </location>
</feature>